<proteinExistence type="predicted"/>
<dbReference type="Proteomes" id="UP001154282">
    <property type="component" value="Unassembled WGS sequence"/>
</dbReference>
<protein>
    <submittedName>
        <fullName evidence="3">Uncharacterized protein</fullName>
    </submittedName>
</protein>
<evidence type="ECO:0000256" key="1">
    <source>
        <dbReference type="SAM" id="MobiDB-lite"/>
    </source>
</evidence>
<dbReference type="AlphaFoldDB" id="A0AAV0JB06"/>
<evidence type="ECO:0000313" key="3">
    <source>
        <dbReference type="EMBL" id="CAI0405701.1"/>
    </source>
</evidence>
<evidence type="ECO:0000313" key="5">
    <source>
        <dbReference type="Proteomes" id="UP001154282"/>
    </source>
</evidence>
<feature type="chain" id="PRO_5044713649" evidence="2">
    <location>
        <begin position="24"/>
        <end position="97"/>
    </location>
</feature>
<evidence type="ECO:0000256" key="2">
    <source>
        <dbReference type="SAM" id="SignalP"/>
    </source>
</evidence>
<gene>
    <name evidence="3" type="ORF">LITE_LOCUS12953</name>
    <name evidence="4" type="ORF">LITE_LOCUS13132</name>
</gene>
<dbReference type="PANTHER" id="PTHR34663:SF9">
    <property type="entry name" value="OS06G0637400 PROTEIN"/>
    <property type="match status" value="1"/>
</dbReference>
<dbReference type="GO" id="GO:0045087">
    <property type="term" value="P:innate immune response"/>
    <property type="evidence" value="ECO:0007669"/>
    <property type="project" value="InterPro"/>
</dbReference>
<organism evidence="3 5">
    <name type="scientific">Linum tenue</name>
    <dbReference type="NCBI Taxonomy" id="586396"/>
    <lineage>
        <taxon>Eukaryota</taxon>
        <taxon>Viridiplantae</taxon>
        <taxon>Streptophyta</taxon>
        <taxon>Embryophyta</taxon>
        <taxon>Tracheophyta</taxon>
        <taxon>Spermatophyta</taxon>
        <taxon>Magnoliopsida</taxon>
        <taxon>eudicotyledons</taxon>
        <taxon>Gunneridae</taxon>
        <taxon>Pentapetalae</taxon>
        <taxon>rosids</taxon>
        <taxon>fabids</taxon>
        <taxon>Malpighiales</taxon>
        <taxon>Linaceae</taxon>
        <taxon>Linum</taxon>
    </lineage>
</organism>
<accession>A0AAV0JB06</accession>
<dbReference type="EMBL" id="CAMGYJ010000004">
    <property type="protein sequence ID" value="CAI0405701.1"/>
    <property type="molecule type" value="Genomic_DNA"/>
</dbReference>
<feature type="region of interest" description="Disordered" evidence="1">
    <location>
        <begin position="77"/>
        <end position="97"/>
    </location>
</feature>
<comment type="caution">
    <text evidence="3">The sequence shown here is derived from an EMBL/GenBank/DDBJ whole genome shotgun (WGS) entry which is preliminary data.</text>
</comment>
<dbReference type="PANTHER" id="PTHR34663">
    <property type="entry name" value="OS06G0637400 PROTEIN"/>
    <property type="match status" value="1"/>
</dbReference>
<sequence>MASTFKSLRYAIFFALALSVVFAEAGRPFSIMDSETAQAAGCAIERFFDGLALGAMMVSGPSPGVGHSFSNAEALGGMKNSGPSPGVGHSFTTGTHQ</sequence>
<dbReference type="InterPro" id="IPR044700">
    <property type="entry name" value="PIP2/PIPL1"/>
</dbReference>
<keyword evidence="5" id="KW-1185">Reference proteome</keyword>
<name>A0AAV0JB06_9ROSI</name>
<evidence type="ECO:0000313" key="4">
    <source>
        <dbReference type="EMBL" id="CAI0406218.1"/>
    </source>
</evidence>
<dbReference type="GO" id="GO:0050793">
    <property type="term" value="P:regulation of developmental process"/>
    <property type="evidence" value="ECO:0007669"/>
    <property type="project" value="InterPro"/>
</dbReference>
<feature type="signal peptide" evidence="2">
    <location>
        <begin position="1"/>
        <end position="23"/>
    </location>
</feature>
<dbReference type="EMBL" id="CAMGYJ010000004">
    <property type="protein sequence ID" value="CAI0406218.1"/>
    <property type="molecule type" value="Genomic_DNA"/>
</dbReference>
<reference evidence="3" key="1">
    <citation type="submission" date="2022-08" db="EMBL/GenBank/DDBJ databases">
        <authorList>
            <person name="Gutierrez-Valencia J."/>
        </authorList>
    </citation>
    <scope>NUCLEOTIDE SEQUENCE</scope>
</reference>
<keyword evidence="2" id="KW-0732">Signal</keyword>